<dbReference type="PROSITE" id="PS50887">
    <property type="entry name" value="GGDEF"/>
    <property type="match status" value="1"/>
</dbReference>
<gene>
    <name evidence="2" type="ordered locus">EUBREC_1141</name>
</gene>
<dbReference type="NCBIfam" id="TIGR00254">
    <property type="entry name" value="GGDEF"/>
    <property type="match status" value="1"/>
</dbReference>
<dbReference type="Proteomes" id="UP000001477">
    <property type="component" value="Chromosome"/>
</dbReference>
<proteinExistence type="predicted"/>
<dbReference type="GO" id="GO:0052621">
    <property type="term" value="F:diguanylate cyclase activity"/>
    <property type="evidence" value="ECO:0007669"/>
    <property type="project" value="TreeGrafter"/>
</dbReference>
<reference evidence="2 3" key="1">
    <citation type="journal article" date="2009" name="Proc. Natl. Acad. Sci. U.S.A.">
        <title>Characterizing a model human gut microbiota composed of members of its two dominant bacterial phyla.</title>
        <authorList>
            <person name="Mahowald M.A."/>
            <person name="Rey F.E."/>
            <person name="Seedorf H."/>
            <person name="Turnbaugh P.J."/>
            <person name="Fulton R.S."/>
            <person name="Wollam A."/>
            <person name="Shah N."/>
            <person name="Wang C."/>
            <person name="Magrini V."/>
            <person name="Wilson R.K."/>
            <person name="Cantarel B.L."/>
            <person name="Coutinho P.M."/>
            <person name="Henrissat B."/>
            <person name="Crock L.W."/>
            <person name="Russell A."/>
            <person name="Verberkmoes N.C."/>
            <person name="Hettich R.L."/>
            <person name="Gordon J.I."/>
        </authorList>
    </citation>
    <scope>NUCLEOTIDE SEQUENCE [LARGE SCALE GENOMIC DNA]</scope>
    <source>
        <strain evidence="3">ATCC 33656 / DSM 3377 / JCM 17463 / KCTC 5835 / LMG 30912 / VPI 0990</strain>
    </source>
</reference>
<dbReference type="Pfam" id="PF00990">
    <property type="entry name" value="GGDEF"/>
    <property type="match status" value="1"/>
</dbReference>
<dbReference type="InterPro" id="IPR050469">
    <property type="entry name" value="Diguanylate_Cyclase"/>
</dbReference>
<dbReference type="InterPro" id="IPR000160">
    <property type="entry name" value="GGDEF_dom"/>
</dbReference>
<protein>
    <recommendedName>
        <fullName evidence="1">GGDEF domain-containing protein</fullName>
    </recommendedName>
</protein>
<evidence type="ECO:0000313" key="2">
    <source>
        <dbReference type="EMBL" id="ACR74903.1"/>
    </source>
</evidence>
<dbReference type="KEGG" id="ere:EUBREC_1141"/>
<dbReference type="PANTHER" id="PTHR45138:SF9">
    <property type="entry name" value="DIGUANYLATE CYCLASE DGCM-RELATED"/>
    <property type="match status" value="1"/>
</dbReference>
<dbReference type="PANTHER" id="PTHR45138">
    <property type="entry name" value="REGULATORY COMPONENTS OF SENSORY TRANSDUCTION SYSTEM"/>
    <property type="match status" value="1"/>
</dbReference>
<evidence type="ECO:0000259" key="1">
    <source>
        <dbReference type="PROSITE" id="PS50887"/>
    </source>
</evidence>
<dbReference type="GeneID" id="86987991"/>
<dbReference type="RefSeq" id="WP_012742004.1">
    <property type="nucleotide sequence ID" value="NC_012781.1"/>
</dbReference>
<dbReference type="PaxDb" id="515619-EUBREC_1141"/>
<dbReference type="SUPFAM" id="SSF55073">
    <property type="entry name" value="Nucleotide cyclase"/>
    <property type="match status" value="1"/>
</dbReference>
<dbReference type="Gene3D" id="3.30.70.270">
    <property type="match status" value="1"/>
</dbReference>
<sequence>MDKNYELEKRVLTMVSRQFECIYQINLDEMAVTCVYDVKDEAGEEKVLSLDGWLDMLNKFCYCEDKENLGRFLAVDSLFQCIKAQEESDKPYNLRRDYRFMKRDGVKWICVTLMPEIVCNEITVTFRDVSHRYEYDEIIQKKNSELRKLLQTAEQYRDALLSESVVLYQVNFSRDSLDSDLFQKNKDGNGVIKVLNTVDMYKSDSYNEYCTRWQSRVSKDTIDEYRRYATSDSLVEEYRAGRTLLSQDYRTLDSFGVEMWINKTIYLAQDKMTGDVIGIVSLRDVTDRYRQEFMREALEKQASTDLLTGLYNHVTGEVLIKSKIDNEKYMDAAFIIFDIDFFKKINDTRGHYFGDCVLQKVAEILKGCIRENQDVASRYGGDEFVIFITYKQEDDIYDIVDRIFKAISTQYDGCQISISMGIFLASACEEGYYEMYKKADRALYRAKEAGKGRYIFSN</sequence>
<evidence type="ECO:0000313" key="3">
    <source>
        <dbReference type="Proteomes" id="UP000001477"/>
    </source>
</evidence>
<feature type="domain" description="GGDEF" evidence="1">
    <location>
        <begin position="330"/>
        <end position="458"/>
    </location>
</feature>
<organism evidence="2 3">
    <name type="scientific">Agathobacter rectalis (strain ATCC 33656 / DSM 3377 / JCM 17463 / KCTC 5835 / VPI 0990)</name>
    <name type="common">Eubacterium rectale</name>
    <dbReference type="NCBI Taxonomy" id="515619"/>
    <lineage>
        <taxon>Bacteria</taxon>
        <taxon>Bacillati</taxon>
        <taxon>Bacillota</taxon>
        <taxon>Clostridia</taxon>
        <taxon>Lachnospirales</taxon>
        <taxon>Lachnospiraceae</taxon>
        <taxon>Agathobacter</taxon>
    </lineage>
</organism>
<dbReference type="SMART" id="SM00267">
    <property type="entry name" value="GGDEF"/>
    <property type="match status" value="1"/>
</dbReference>
<dbReference type="HOGENOM" id="CLU_596824_0_0_9"/>
<dbReference type="AlphaFoldDB" id="C4ZH91"/>
<name>C4ZH91_AGARV</name>
<dbReference type="STRING" id="515619.EUBREC_1141"/>
<dbReference type="CDD" id="cd01949">
    <property type="entry name" value="GGDEF"/>
    <property type="match status" value="1"/>
</dbReference>
<accession>C4ZH91</accession>
<dbReference type="EMBL" id="CP001107">
    <property type="protein sequence ID" value="ACR74903.1"/>
    <property type="molecule type" value="Genomic_DNA"/>
</dbReference>
<dbReference type="InterPro" id="IPR029787">
    <property type="entry name" value="Nucleotide_cyclase"/>
</dbReference>
<dbReference type="InterPro" id="IPR043128">
    <property type="entry name" value="Rev_trsase/Diguanyl_cyclase"/>
</dbReference>